<accession>A0ACC3TA68</accession>
<evidence type="ECO:0000313" key="2">
    <source>
        <dbReference type="Proteomes" id="UP001433508"/>
    </source>
</evidence>
<comment type="caution">
    <text evidence="1">The sequence shown here is derived from an EMBL/GenBank/DDBJ whole genome shotgun (WGS) entry which is preliminary data.</text>
</comment>
<proteinExistence type="predicted"/>
<gene>
    <name evidence="1" type="ORF">V1525DRAFT_385105</name>
</gene>
<keyword evidence="2" id="KW-1185">Reference proteome</keyword>
<sequence>MSSQLRWGVNKYQDASSRMSPALLRARSRYTRRNIATGVIIAGIAVSIYTYAATATGSDDFSDVPMPPVPEKAVEQLRRDREGKGHT</sequence>
<dbReference type="Proteomes" id="UP001433508">
    <property type="component" value="Unassembled WGS sequence"/>
</dbReference>
<evidence type="ECO:0000313" key="1">
    <source>
        <dbReference type="EMBL" id="KAK9240803.1"/>
    </source>
</evidence>
<protein>
    <submittedName>
        <fullName evidence="1">Uncharacterized protein</fullName>
    </submittedName>
</protein>
<reference evidence="2" key="1">
    <citation type="journal article" date="2024" name="Front. Bioeng. Biotechnol.">
        <title>Genome-scale model development and genomic sequencing of the oleaginous clade Lipomyces.</title>
        <authorList>
            <person name="Czajka J.J."/>
            <person name="Han Y."/>
            <person name="Kim J."/>
            <person name="Mondo S.J."/>
            <person name="Hofstad B.A."/>
            <person name="Robles A."/>
            <person name="Haridas S."/>
            <person name="Riley R."/>
            <person name="LaButti K."/>
            <person name="Pangilinan J."/>
            <person name="Andreopoulos W."/>
            <person name="Lipzen A."/>
            <person name="Yan J."/>
            <person name="Wang M."/>
            <person name="Ng V."/>
            <person name="Grigoriev I.V."/>
            <person name="Spatafora J.W."/>
            <person name="Magnuson J.K."/>
            <person name="Baker S.E."/>
            <person name="Pomraning K.R."/>
        </authorList>
    </citation>
    <scope>NUCLEOTIDE SEQUENCE [LARGE SCALE GENOMIC DNA]</scope>
    <source>
        <strain evidence="2">CBS 7786</strain>
    </source>
</reference>
<dbReference type="EMBL" id="MU971337">
    <property type="protein sequence ID" value="KAK9240803.1"/>
    <property type="molecule type" value="Genomic_DNA"/>
</dbReference>
<name>A0ACC3TA68_LIPKO</name>
<organism evidence="1 2">
    <name type="scientific">Lipomyces kononenkoae</name>
    <name type="common">Yeast</name>
    <dbReference type="NCBI Taxonomy" id="34357"/>
    <lineage>
        <taxon>Eukaryota</taxon>
        <taxon>Fungi</taxon>
        <taxon>Dikarya</taxon>
        <taxon>Ascomycota</taxon>
        <taxon>Saccharomycotina</taxon>
        <taxon>Lipomycetes</taxon>
        <taxon>Lipomycetales</taxon>
        <taxon>Lipomycetaceae</taxon>
        <taxon>Lipomyces</taxon>
    </lineage>
</organism>